<dbReference type="AlphaFoldDB" id="A0A9D1PJ15"/>
<protein>
    <submittedName>
        <fullName evidence="4">SH3 domain-containing protein</fullName>
    </submittedName>
</protein>
<sequence>MPRVYLSPSTQEFNPYYDGEGNEEFYMNLIVDAMEPYLTSSGIEFKRNTPDMNAASSIRQSNEGVYDVHLAVHSNAAPENLSGRLQGSDVYFYPFSERSTRLANIIASNLKAIYLEPELVNTRATTTLGEVVRTKAPAVLVELAYHDNPEDAEWIRNNIGLIGRDLALSLTEYFGIPFVEPQPIRTAIVDIQSGNLNIRKTPSLSAQVIGQAPNGAKLTVLGSYDGWYIVKYSNVEGYVRSEYVTLEYNR</sequence>
<evidence type="ECO:0000256" key="2">
    <source>
        <dbReference type="ARBA" id="ARBA00023316"/>
    </source>
</evidence>
<keyword evidence="2" id="KW-0961">Cell wall biogenesis/degradation</keyword>
<dbReference type="InterPro" id="IPR052354">
    <property type="entry name" value="Cell_Wall_Dynamics_Protein"/>
</dbReference>
<reference evidence="4" key="2">
    <citation type="submission" date="2021-04" db="EMBL/GenBank/DDBJ databases">
        <authorList>
            <person name="Gilroy R."/>
        </authorList>
    </citation>
    <scope>NUCLEOTIDE SEQUENCE</scope>
    <source>
        <strain evidence="4">CHK193-4272</strain>
    </source>
</reference>
<dbReference type="GO" id="GO:0009253">
    <property type="term" value="P:peptidoglycan catabolic process"/>
    <property type="evidence" value="ECO:0007669"/>
    <property type="project" value="InterPro"/>
</dbReference>
<evidence type="ECO:0000313" key="4">
    <source>
        <dbReference type="EMBL" id="HIV62555.1"/>
    </source>
</evidence>
<dbReference type="Gene3D" id="2.30.30.40">
    <property type="entry name" value="SH3 Domains"/>
    <property type="match status" value="1"/>
</dbReference>
<reference evidence="4" key="1">
    <citation type="journal article" date="2021" name="PeerJ">
        <title>Extensive microbial diversity within the chicken gut microbiome revealed by metagenomics and culture.</title>
        <authorList>
            <person name="Gilroy R."/>
            <person name="Ravi A."/>
            <person name="Getino M."/>
            <person name="Pursley I."/>
            <person name="Horton D.L."/>
            <person name="Alikhan N.F."/>
            <person name="Baker D."/>
            <person name="Gharbi K."/>
            <person name="Hall N."/>
            <person name="Watson M."/>
            <person name="Adriaenssens E.M."/>
            <person name="Foster-Nyarko E."/>
            <person name="Jarju S."/>
            <person name="Secka A."/>
            <person name="Antonio M."/>
            <person name="Oren A."/>
            <person name="Chaudhuri R.R."/>
            <person name="La Ragione R."/>
            <person name="Hildebrand F."/>
            <person name="Pallen M.J."/>
        </authorList>
    </citation>
    <scope>NUCLEOTIDE SEQUENCE</scope>
    <source>
        <strain evidence="4">CHK193-4272</strain>
    </source>
</reference>
<accession>A0A9D1PJ15</accession>
<dbReference type="Pfam" id="PF01520">
    <property type="entry name" value="Amidase_3"/>
    <property type="match status" value="1"/>
</dbReference>
<dbReference type="PROSITE" id="PS51781">
    <property type="entry name" value="SH3B"/>
    <property type="match status" value="1"/>
</dbReference>
<comment type="caution">
    <text evidence="4">The sequence shown here is derived from an EMBL/GenBank/DDBJ whole genome shotgun (WGS) entry which is preliminary data.</text>
</comment>
<dbReference type="Pfam" id="PF08239">
    <property type="entry name" value="SH3_3"/>
    <property type="match status" value="1"/>
</dbReference>
<dbReference type="GO" id="GO:0008745">
    <property type="term" value="F:N-acetylmuramoyl-L-alanine amidase activity"/>
    <property type="evidence" value="ECO:0007669"/>
    <property type="project" value="InterPro"/>
</dbReference>
<evidence type="ECO:0000259" key="3">
    <source>
        <dbReference type="PROSITE" id="PS51781"/>
    </source>
</evidence>
<dbReference type="PANTHER" id="PTHR34408:SF1">
    <property type="entry name" value="GLYCOSYL HYDROLASE FAMILY 19 DOMAIN-CONTAINING PROTEIN HI_1415"/>
    <property type="match status" value="1"/>
</dbReference>
<proteinExistence type="predicted"/>
<dbReference type="SMART" id="SM00646">
    <property type="entry name" value="Ami_3"/>
    <property type="match status" value="1"/>
</dbReference>
<dbReference type="GO" id="GO:0071555">
    <property type="term" value="P:cell wall organization"/>
    <property type="evidence" value="ECO:0007669"/>
    <property type="project" value="UniProtKB-KW"/>
</dbReference>
<dbReference type="EMBL" id="DXIE01000037">
    <property type="protein sequence ID" value="HIV62555.1"/>
    <property type="molecule type" value="Genomic_DNA"/>
</dbReference>
<organism evidence="4 5">
    <name type="scientific">Candidatus Butyricicoccus avistercoris</name>
    <dbReference type="NCBI Taxonomy" id="2838518"/>
    <lineage>
        <taxon>Bacteria</taxon>
        <taxon>Bacillati</taxon>
        <taxon>Bacillota</taxon>
        <taxon>Clostridia</taxon>
        <taxon>Eubacteriales</taxon>
        <taxon>Butyricicoccaceae</taxon>
        <taxon>Butyricicoccus</taxon>
    </lineage>
</organism>
<dbReference type="Gene3D" id="3.40.630.40">
    <property type="entry name" value="Zn-dependent exopeptidases"/>
    <property type="match status" value="1"/>
</dbReference>
<dbReference type="SUPFAM" id="SSF53187">
    <property type="entry name" value="Zn-dependent exopeptidases"/>
    <property type="match status" value="1"/>
</dbReference>
<keyword evidence="1" id="KW-0378">Hydrolase</keyword>
<dbReference type="InterPro" id="IPR002508">
    <property type="entry name" value="MurNAc-LAA_cat"/>
</dbReference>
<evidence type="ECO:0000313" key="5">
    <source>
        <dbReference type="Proteomes" id="UP000886808"/>
    </source>
</evidence>
<dbReference type="PANTHER" id="PTHR34408">
    <property type="entry name" value="FAMILY PROTEIN, PUTATIVE-RELATED"/>
    <property type="match status" value="1"/>
</dbReference>
<gene>
    <name evidence="4" type="ORF">H9746_06925</name>
</gene>
<evidence type="ECO:0000256" key="1">
    <source>
        <dbReference type="ARBA" id="ARBA00022801"/>
    </source>
</evidence>
<dbReference type="InterPro" id="IPR003646">
    <property type="entry name" value="SH3-like_bac-type"/>
</dbReference>
<dbReference type="Proteomes" id="UP000886808">
    <property type="component" value="Unassembled WGS sequence"/>
</dbReference>
<feature type="domain" description="SH3b" evidence="3">
    <location>
        <begin position="184"/>
        <end position="248"/>
    </location>
</feature>
<name>A0A9D1PJ15_9FIRM</name>
<dbReference type="SMART" id="SM00287">
    <property type="entry name" value="SH3b"/>
    <property type="match status" value="1"/>
</dbReference>